<sequence>MLLRHKAFRQLFAGRILSVFADSILFFSLLKWIEIKSGGTESFTFFYVAYYLPIVLLALPAGAWISGKTLQHVMAWSNVVRMIGMILFFFFSDLIPMPWVYVLLITESIVGLFFMPANQSLLPQIVSERERPSANSWLQMGYTVVKISGQTFTAFMLKNGFPPASLLLFSAFLLLCSLMCIMLMKPKVKQEMPEGQGHWTLMKEGVLYIARHRQLGTLFVFLTLAMFIASSVDLILLSFLRDVLGSGVENLSFIGTASLSGMIVGAALVPKWYKKIERKWLIVPPLFTFCISIGCLYVIQSWLVILPLFFVQGIALGCFNITFVTYVQDIVEKENYTRVFSMYHMISSSAALPGISMTGVLLSICGVPTTILVISGLLLVLGIAGILAVPSLGKGNSAEQTNIETVAV</sequence>
<evidence type="ECO:0000256" key="5">
    <source>
        <dbReference type="ARBA" id="ARBA00023136"/>
    </source>
</evidence>
<feature type="transmembrane region" description="Helical" evidence="6">
    <location>
        <begin position="251"/>
        <end position="269"/>
    </location>
</feature>
<dbReference type="RefSeq" id="WP_315745906.1">
    <property type="nucleotide sequence ID" value="NZ_JAVYAA010000003.1"/>
</dbReference>
<evidence type="ECO:0000256" key="4">
    <source>
        <dbReference type="ARBA" id="ARBA00022989"/>
    </source>
</evidence>
<dbReference type="CDD" id="cd06173">
    <property type="entry name" value="MFS_MefA_like"/>
    <property type="match status" value="1"/>
</dbReference>
<feature type="transmembrane region" description="Helical" evidence="6">
    <location>
        <begin position="339"/>
        <end position="364"/>
    </location>
</feature>
<keyword evidence="3 6" id="KW-0812">Transmembrane</keyword>
<keyword evidence="4 6" id="KW-1133">Transmembrane helix</keyword>
<keyword evidence="2" id="KW-1003">Cell membrane</keyword>
<dbReference type="AlphaFoldDB" id="A0AAJ2JXC2"/>
<dbReference type="Proteomes" id="UP001250538">
    <property type="component" value="Unassembled WGS sequence"/>
</dbReference>
<dbReference type="SUPFAM" id="SSF103473">
    <property type="entry name" value="MFS general substrate transporter"/>
    <property type="match status" value="1"/>
</dbReference>
<feature type="transmembrane region" description="Helical" evidence="6">
    <location>
        <begin position="163"/>
        <end position="184"/>
    </location>
</feature>
<feature type="transmembrane region" description="Helical" evidence="6">
    <location>
        <begin position="281"/>
        <end position="299"/>
    </location>
</feature>
<dbReference type="EMBL" id="JAVYAA010000003">
    <property type="protein sequence ID" value="MDT8977571.1"/>
    <property type="molecule type" value="Genomic_DNA"/>
</dbReference>
<evidence type="ECO:0000256" key="6">
    <source>
        <dbReference type="SAM" id="Phobius"/>
    </source>
</evidence>
<organism evidence="7 8">
    <name type="scientific">Paenibacillus suaedae</name>
    <dbReference type="NCBI Taxonomy" id="3077233"/>
    <lineage>
        <taxon>Bacteria</taxon>
        <taxon>Bacillati</taxon>
        <taxon>Bacillota</taxon>
        <taxon>Bacilli</taxon>
        <taxon>Bacillales</taxon>
        <taxon>Paenibacillaceae</taxon>
        <taxon>Paenibacillus</taxon>
    </lineage>
</organism>
<comment type="subcellular location">
    <subcellularLocation>
        <location evidence="1">Cell membrane</location>
        <topology evidence="1">Multi-pass membrane protein</topology>
    </subcellularLocation>
</comment>
<name>A0AAJ2JXC2_9BACL</name>
<proteinExistence type="predicted"/>
<dbReference type="GO" id="GO:0005886">
    <property type="term" value="C:plasma membrane"/>
    <property type="evidence" value="ECO:0007669"/>
    <property type="project" value="UniProtKB-SubCell"/>
</dbReference>
<reference evidence="8" key="1">
    <citation type="submission" date="2023-09" db="EMBL/GenBank/DDBJ databases">
        <title>Paenibacillus sp. chi10 Genome sequencing and assembly.</title>
        <authorList>
            <person name="Kim I."/>
        </authorList>
    </citation>
    <scope>NUCLEOTIDE SEQUENCE [LARGE SCALE GENOMIC DNA]</scope>
    <source>
        <strain evidence="8">chi10</strain>
    </source>
</reference>
<keyword evidence="5 6" id="KW-0472">Membrane</keyword>
<gene>
    <name evidence="7" type="ORF">RQP50_15135</name>
</gene>
<feature type="transmembrane region" description="Helical" evidence="6">
    <location>
        <begin position="218"/>
        <end position="239"/>
    </location>
</feature>
<dbReference type="Gene3D" id="1.20.1250.20">
    <property type="entry name" value="MFS general substrate transporter like domains"/>
    <property type="match status" value="1"/>
</dbReference>
<dbReference type="InterPro" id="IPR036259">
    <property type="entry name" value="MFS_trans_sf"/>
</dbReference>
<protein>
    <submittedName>
        <fullName evidence="7">MFS transporter</fullName>
    </submittedName>
</protein>
<feature type="transmembrane region" description="Helical" evidence="6">
    <location>
        <begin position="45"/>
        <end position="66"/>
    </location>
</feature>
<evidence type="ECO:0000256" key="1">
    <source>
        <dbReference type="ARBA" id="ARBA00004651"/>
    </source>
</evidence>
<dbReference type="PANTHER" id="PTHR23513">
    <property type="entry name" value="INTEGRAL MEMBRANE EFFLUX PROTEIN-RELATED"/>
    <property type="match status" value="1"/>
</dbReference>
<comment type="caution">
    <text evidence="7">The sequence shown here is derived from an EMBL/GenBank/DDBJ whole genome shotgun (WGS) entry which is preliminary data.</text>
</comment>
<evidence type="ECO:0000313" key="8">
    <source>
        <dbReference type="Proteomes" id="UP001250538"/>
    </source>
</evidence>
<evidence type="ECO:0000313" key="7">
    <source>
        <dbReference type="EMBL" id="MDT8977571.1"/>
    </source>
</evidence>
<evidence type="ECO:0000256" key="2">
    <source>
        <dbReference type="ARBA" id="ARBA00022475"/>
    </source>
</evidence>
<keyword evidence="8" id="KW-1185">Reference proteome</keyword>
<dbReference type="PANTHER" id="PTHR23513:SF6">
    <property type="entry name" value="MAJOR FACILITATOR SUPERFAMILY ASSOCIATED DOMAIN-CONTAINING PROTEIN"/>
    <property type="match status" value="1"/>
</dbReference>
<dbReference type="GO" id="GO:0022857">
    <property type="term" value="F:transmembrane transporter activity"/>
    <property type="evidence" value="ECO:0007669"/>
    <property type="project" value="InterPro"/>
</dbReference>
<accession>A0AAJ2JXC2</accession>
<feature type="transmembrane region" description="Helical" evidence="6">
    <location>
        <begin position="305"/>
        <end position="327"/>
    </location>
</feature>
<dbReference type="InterPro" id="IPR011701">
    <property type="entry name" value="MFS"/>
</dbReference>
<feature type="transmembrane region" description="Helical" evidence="6">
    <location>
        <begin position="12"/>
        <end position="33"/>
    </location>
</feature>
<feature type="transmembrane region" description="Helical" evidence="6">
    <location>
        <begin position="370"/>
        <end position="389"/>
    </location>
</feature>
<dbReference type="Pfam" id="PF07690">
    <property type="entry name" value="MFS_1"/>
    <property type="match status" value="1"/>
</dbReference>
<evidence type="ECO:0000256" key="3">
    <source>
        <dbReference type="ARBA" id="ARBA00022692"/>
    </source>
</evidence>